<organism evidence="4 5">
    <name type="scientific">Labrys neptuniae</name>
    <dbReference type="NCBI Taxonomy" id="376174"/>
    <lineage>
        <taxon>Bacteria</taxon>
        <taxon>Pseudomonadati</taxon>
        <taxon>Pseudomonadota</taxon>
        <taxon>Alphaproteobacteria</taxon>
        <taxon>Hyphomicrobiales</taxon>
        <taxon>Xanthobacteraceae</taxon>
        <taxon>Labrys</taxon>
    </lineage>
</organism>
<evidence type="ECO:0000256" key="1">
    <source>
        <dbReference type="ARBA" id="ARBA00007613"/>
    </source>
</evidence>
<keyword evidence="2" id="KW-0564">Palmitate</keyword>
<comment type="caution">
    <text evidence="4">The sequence shown here is derived from an EMBL/GenBank/DDBJ whole genome shotgun (WGS) entry which is preliminary data.</text>
</comment>
<comment type="similarity">
    <text evidence="1 2">Belongs to the outer membrane factor (OMF) (TC 1.B.17) family.</text>
</comment>
<sequence>MASRSEPKRPLRSLLQVAALLTATVMLSGCAVVGPDYKTPSLATPSRWSGADASQQRRKPELSQWWRRLNDPVLDGLIQEAIAGNLDVATAKAKIREARASRREAIGGLYPSLSGSGDASRSRVGGTSTSGAGRTSTSNAFSAGLDASWELDLFGANHRNVEAASYGVDAAEADLRATLVTLVGDVATAYVDARGYQARIALARRTVASRRETVALTRTKLQAGSASAVDAANAEAEAASTAADIPLYEQSFAQDVHQLSILLGREPSALAERLKRARPIPMPGRPLPTGIPADILSARPDIRAAERQLAQYTAKVGQAEAALYPSVSLTGSLSTSGTKIGDLAKNSSISWSFGPTLTVPIFQGGQLRAAVEVAQAQRDQYFIALRSTVLTALQDVEDALVNLATQRRNARQLGQAVKGYQQAAKLSHTLYQVGSQSFLDVLTADRSLYSAQDSQIQSQVAITKYYVALAKALGGGWDGAIDSSKPAVVDTNTGPHLAGRE</sequence>
<evidence type="ECO:0000313" key="4">
    <source>
        <dbReference type="EMBL" id="MFC2252214.1"/>
    </source>
</evidence>
<dbReference type="InterPro" id="IPR010131">
    <property type="entry name" value="MdtP/NodT-like"/>
</dbReference>
<dbReference type="Gene3D" id="1.20.1600.10">
    <property type="entry name" value="Outer membrane efflux proteins (OEP)"/>
    <property type="match status" value="1"/>
</dbReference>
<keyword evidence="2" id="KW-0472">Membrane</keyword>
<dbReference type="PANTHER" id="PTHR30203">
    <property type="entry name" value="OUTER MEMBRANE CATION EFFLUX PROTEIN"/>
    <property type="match status" value="1"/>
</dbReference>
<protein>
    <submittedName>
        <fullName evidence="4">Efflux transporter outer membrane subunit</fullName>
    </submittedName>
</protein>
<evidence type="ECO:0000256" key="3">
    <source>
        <dbReference type="SAM" id="MobiDB-lite"/>
    </source>
</evidence>
<dbReference type="Proteomes" id="UP001595190">
    <property type="component" value="Unassembled WGS sequence"/>
</dbReference>
<dbReference type="InterPro" id="IPR003423">
    <property type="entry name" value="OMP_efflux"/>
</dbReference>
<keyword evidence="2" id="KW-0812">Transmembrane</keyword>
<dbReference type="PANTHER" id="PTHR30203:SF32">
    <property type="entry name" value="CATION EFFLUX SYSTEM PROTEIN CUSC"/>
    <property type="match status" value="1"/>
</dbReference>
<keyword evidence="2" id="KW-1134">Transmembrane beta strand</keyword>
<gene>
    <name evidence="4" type="ORF">ACETRX_21435</name>
</gene>
<dbReference type="EMBL" id="JBHGPK010000010">
    <property type="protein sequence ID" value="MFC2252214.1"/>
    <property type="molecule type" value="Genomic_DNA"/>
</dbReference>
<keyword evidence="2" id="KW-0449">Lipoprotein</keyword>
<feature type="region of interest" description="Disordered" evidence="3">
    <location>
        <begin position="114"/>
        <end position="137"/>
    </location>
</feature>
<reference evidence="4 5" key="1">
    <citation type="submission" date="2024-09" db="EMBL/GenBank/DDBJ databases">
        <title>Description of Labrys sedimenti sp. nov., isolated from a diclofenac-degrading enrichment culture, and genome-based reclassification of Labrys portucalensis as a later heterotypic synonym of Labrys neptuniae.</title>
        <authorList>
            <person name="Tancsics A."/>
            <person name="Csepanyi A."/>
        </authorList>
    </citation>
    <scope>NUCLEOTIDE SEQUENCE [LARGE SCALE GENOMIC DNA]</scope>
    <source>
        <strain evidence="4 5">LMG 23412</strain>
    </source>
</reference>
<dbReference type="RefSeq" id="WP_394312805.1">
    <property type="nucleotide sequence ID" value="NZ_JBHGPK010000010.1"/>
</dbReference>
<feature type="compositionally biased region" description="Low complexity" evidence="3">
    <location>
        <begin position="122"/>
        <end position="137"/>
    </location>
</feature>
<dbReference type="PROSITE" id="PS51257">
    <property type="entry name" value="PROKAR_LIPOPROTEIN"/>
    <property type="match status" value="1"/>
</dbReference>
<accession>A0ABV6ZJB0</accession>
<evidence type="ECO:0000256" key="2">
    <source>
        <dbReference type="RuleBase" id="RU362097"/>
    </source>
</evidence>
<dbReference type="Gene3D" id="2.20.200.10">
    <property type="entry name" value="Outer membrane efflux proteins (OEP)"/>
    <property type="match status" value="1"/>
</dbReference>
<dbReference type="SUPFAM" id="SSF56954">
    <property type="entry name" value="Outer membrane efflux proteins (OEP)"/>
    <property type="match status" value="1"/>
</dbReference>
<dbReference type="NCBIfam" id="TIGR01845">
    <property type="entry name" value="outer_NodT"/>
    <property type="match status" value="1"/>
</dbReference>
<dbReference type="Pfam" id="PF02321">
    <property type="entry name" value="OEP"/>
    <property type="match status" value="2"/>
</dbReference>
<comment type="subcellular location">
    <subcellularLocation>
        <location evidence="2">Cell membrane</location>
        <topology evidence="2">Lipid-anchor</topology>
    </subcellularLocation>
</comment>
<evidence type="ECO:0000313" key="5">
    <source>
        <dbReference type="Proteomes" id="UP001595190"/>
    </source>
</evidence>
<name>A0ABV6ZJB0_9HYPH</name>
<proteinExistence type="inferred from homology"/>